<feature type="site" description="Increases basicity of active site Tyr" evidence="9">
    <location>
        <position position="106"/>
    </location>
</feature>
<dbReference type="InterPro" id="IPR001088">
    <property type="entry name" value="Glyco_hydro_4"/>
</dbReference>
<sequence length="445" mass="47872">MKLALIGGGGVRAPLFVQAALRRAGRIGLDEICLMDVDARQLELAGTLCQELARREGVATRITTATDAATALGGADYVITTIRPGGTDGRIADERIALDIGVLGQETTGAGGFAMALRSIPAILDYARLMADLCPDAWLINFTNPAGLVTQALRDEGFERVVGICDSANGAQRAVARWAGVPDETVITELFGLNHLSFTRSATVDGRDLLPDALADDDFLDGSVQRVFEHEVVRRHGMWLNEYLYYFYYAEKAVAAASGASRGEEIKAMNARLLPRLEAANDAGAALDLYFDYERERSGSYMRGASQNGAGANGHSADDGEGYAGVALDVIEALSGGKRVRTGLNVPNAGAIEDLRDEDVVEVSCHVDACGIQPVHFGPMPERQSYLVKSVKNYERLTVEAIRRRDRLLAVDALVAHPLVLSYSRARPLVDGYLEAHAAYTGEWA</sequence>
<dbReference type="InterPro" id="IPR036291">
    <property type="entry name" value="NAD(P)-bd_dom_sf"/>
</dbReference>
<dbReference type="EMBL" id="JZEX01000108">
    <property type="protein sequence ID" value="KKB11695.1"/>
    <property type="molecule type" value="Genomic_DNA"/>
</dbReference>
<keyword evidence="2 8" id="KW-0479">Metal-binding</keyword>
<evidence type="ECO:0000259" key="11">
    <source>
        <dbReference type="Pfam" id="PF11975"/>
    </source>
</evidence>
<accession>A0A0F5FT07</accession>
<evidence type="ECO:0000256" key="3">
    <source>
        <dbReference type="ARBA" id="ARBA00022801"/>
    </source>
</evidence>
<name>A0A0F5FT07_9HYPH</name>
<dbReference type="GO" id="GO:0016616">
    <property type="term" value="F:oxidoreductase activity, acting on the CH-OH group of donors, NAD or NADP as acceptor"/>
    <property type="evidence" value="ECO:0007669"/>
    <property type="project" value="InterPro"/>
</dbReference>
<dbReference type="Pfam" id="PF11975">
    <property type="entry name" value="Glyco_hydro_4C"/>
    <property type="match status" value="1"/>
</dbReference>
<keyword evidence="6 10" id="KW-0326">Glycosidase</keyword>
<dbReference type="GO" id="GO:0004553">
    <property type="term" value="F:hydrolase activity, hydrolyzing O-glycosyl compounds"/>
    <property type="evidence" value="ECO:0007669"/>
    <property type="project" value="InterPro"/>
</dbReference>
<dbReference type="GO" id="GO:0005975">
    <property type="term" value="P:carbohydrate metabolic process"/>
    <property type="evidence" value="ECO:0007669"/>
    <property type="project" value="InterPro"/>
</dbReference>
<feature type="binding site" evidence="7">
    <location>
        <position position="90"/>
    </location>
    <ligand>
        <name>substrate</name>
    </ligand>
</feature>
<comment type="cofactor">
    <cofactor evidence="10">
        <name>NAD(+)</name>
        <dbReference type="ChEBI" id="CHEBI:57540"/>
    </cofactor>
    <text evidence="10">Binds 1 NAD(+) per subunit.</text>
</comment>
<dbReference type="PANTHER" id="PTHR32092">
    <property type="entry name" value="6-PHOSPHO-BETA-GLUCOSIDASE-RELATED"/>
    <property type="match status" value="1"/>
</dbReference>
<dbReference type="InterPro" id="IPR019802">
    <property type="entry name" value="GlycHydrolase_4_CS"/>
</dbReference>
<protein>
    <submittedName>
        <fullName evidence="12">Glycosyl hydrolase</fullName>
    </submittedName>
</protein>
<reference evidence="12 13" key="1">
    <citation type="submission" date="2015-03" db="EMBL/GenBank/DDBJ databases">
        <authorList>
            <person name="Hassan Y.I."/>
            <person name="Lepp D."/>
            <person name="Li X.-Z."/>
            <person name="Zhou T."/>
        </authorList>
    </citation>
    <scope>NUCLEOTIDE SEQUENCE [LARGE SCALE GENOMIC DNA]</scope>
    <source>
        <strain evidence="12 13">BD-c194</strain>
    </source>
</reference>
<dbReference type="SUPFAM" id="SSF51735">
    <property type="entry name" value="NAD(P)-binding Rossmann-fold domains"/>
    <property type="match status" value="1"/>
</dbReference>
<dbReference type="Proteomes" id="UP000033632">
    <property type="component" value="Unassembled WGS sequence"/>
</dbReference>
<evidence type="ECO:0000256" key="8">
    <source>
        <dbReference type="PIRSR" id="PIRSR601088-3"/>
    </source>
</evidence>
<dbReference type="OrthoDB" id="9767022at2"/>
<evidence type="ECO:0000256" key="2">
    <source>
        <dbReference type="ARBA" id="ARBA00022723"/>
    </source>
</evidence>
<proteinExistence type="inferred from homology"/>
<dbReference type="PATRIC" id="fig|443610.3.peg.401"/>
<evidence type="ECO:0000313" key="13">
    <source>
        <dbReference type="Proteomes" id="UP000033632"/>
    </source>
</evidence>
<dbReference type="SUPFAM" id="SSF56327">
    <property type="entry name" value="LDH C-terminal domain-like"/>
    <property type="match status" value="1"/>
</dbReference>
<dbReference type="AlphaFoldDB" id="A0A0F5FT07"/>
<dbReference type="PROSITE" id="PS01324">
    <property type="entry name" value="GLYCOSYL_HYDROL_F4"/>
    <property type="match status" value="1"/>
</dbReference>
<dbReference type="InterPro" id="IPR022616">
    <property type="entry name" value="Glyco_hydro_4_C"/>
</dbReference>
<keyword evidence="8" id="KW-0408">Iron</keyword>
<evidence type="ECO:0000256" key="9">
    <source>
        <dbReference type="PIRSR" id="PIRSR601088-4"/>
    </source>
</evidence>
<keyword evidence="8" id="KW-0533">Nickel</keyword>
<dbReference type="Gene3D" id="3.40.50.720">
    <property type="entry name" value="NAD(P)-binding Rossmann-like Domain"/>
    <property type="match status" value="1"/>
</dbReference>
<evidence type="ECO:0000256" key="5">
    <source>
        <dbReference type="ARBA" id="ARBA00023211"/>
    </source>
</evidence>
<keyword evidence="4 10" id="KW-0520">NAD</keyword>
<comment type="caution">
    <text evidence="12">The sequence shown here is derived from an EMBL/GenBank/DDBJ whole genome shotgun (WGS) entry which is preliminary data.</text>
</comment>
<gene>
    <name evidence="12" type="ORF">VE25_10985</name>
</gene>
<evidence type="ECO:0000313" key="12">
    <source>
        <dbReference type="EMBL" id="KKB11695.1"/>
    </source>
</evidence>
<keyword evidence="3 10" id="KW-0378">Hydrolase</keyword>
<evidence type="ECO:0000256" key="10">
    <source>
        <dbReference type="RuleBase" id="RU361152"/>
    </source>
</evidence>
<dbReference type="RefSeq" id="WP_046108662.1">
    <property type="nucleotide sequence ID" value="NZ_JZEX01000108.1"/>
</dbReference>
<dbReference type="Pfam" id="PF02056">
    <property type="entry name" value="Glyco_hydro_4"/>
    <property type="match status" value="1"/>
</dbReference>
<keyword evidence="5 8" id="KW-0464">Manganese</keyword>
<evidence type="ECO:0000256" key="6">
    <source>
        <dbReference type="ARBA" id="ARBA00023295"/>
    </source>
</evidence>
<evidence type="ECO:0000256" key="4">
    <source>
        <dbReference type="ARBA" id="ARBA00023027"/>
    </source>
</evidence>
<dbReference type="InterPro" id="IPR015955">
    <property type="entry name" value="Lactate_DH/Glyco_Ohase_4_C"/>
</dbReference>
<dbReference type="STRING" id="443610.VE25_10985"/>
<feature type="binding site" evidence="8">
    <location>
        <position position="195"/>
    </location>
    <ligand>
        <name>Mn(2+)</name>
        <dbReference type="ChEBI" id="CHEBI:29035"/>
    </ligand>
</feature>
<dbReference type="PANTHER" id="PTHR32092:SF5">
    <property type="entry name" value="6-PHOSPHO-BETA-GLUCOSIDASE"/>
    <property type="match status" value="1"/>
</dbReference>
<evidence type="ECO:0000256" key="1">
    <source>
        <dbReference type="ARBA" id="ARBA00010141"/>
    </source>
</evidence>
<dbReference type="GO" id="GO:0046872">
    <property type="term" value="F:metal ion binding"/>
    <property type="evidence" value="ECO:0007669"/>
    <property type="project" value="UniProtKB-KW"/>
</dbReference>
<evidence type="ECO:0000256" key="7">
    <source>
        <dbReference type="PIRSR" id="PIRSR601088-2"/>
    </source>
</evidence>
<feature type="binding site" evidence="7">
    <location>
        <position position="144"/>
    </location>
    <ligand>
        <name>substrate</name>
    </ligand>
</feature>
<keyword evidence="8" id="KW-0170">Cobalt</keyword>
<feature type="domain" description="Glycosyl hydrolase family 4 C-terminal" evidence="11">
    <location>
        <begin position="191"/>
        <end position="420"/>
    </location>
</feature>
<dbReference type="Gene3D" id="3.90.110.10">
    <property type="entry name" value="Lactate dehydrogenase/glycoside hydrolase, family 4, C-terminal"/>
    <property type="match status" value="1"/>
</dbReference>
<keyword evidence="13" id="KW-1185">Reference proteome</keyword>
<feature type="binding site" evidence="8">
    <location>
        <position position="165"/>
    </location>
    <ligand>
        <name>Mn(2+)</name>
        <dbReference type="ChEBI" id="CHEBI:29035"/>
    </ligand>
</feature>
<organism evidence="12 13">
    <name type="scientific">Devosia geojensis</name>
    <dbReference type="NCBI Taxonomy" id="443610"/>
    <lineage>
        <taxon>Bacteria</taxon>
        <taxon>Pseudomonadati</taxon>
        <taxon>Pseudomonadota</taxon>
        <taxon>Alphaproteobacteria</taxon>
        <taxon>Hyphomicrobiales</taxon>
        <taxon>Devosiaceae</taxon>
        <taxon>Devosia</taxon>
    </lineage>
</organism>
<dbReference type="PRINTS" id="PR00732">
    <property type="entry name" value="GLHYDRLASE4"/>
</dbReference>
<comment type="similarity">
    <text evidence="1 10">Belongs to the glycosyl hydrolase 4 family.</text>
</comment>